<dbReference type="Proteomes" id="UP000069001">
    <property type="component" value="Unassembled WGS sequence"/>
</dbReference>
<dbReference type="InterPro" id="IPR011989">
    <property type="entry name" value="ARM-like"/>
</dbReference>
<name>A0A103ZTM0_BURCE</name>
<evidence type="ECO:0000313" key="2">
    <source>
        <dbReference type="Proteomes" id="UP000069001"/>
    </source>
</evidence>
<organism evidence="1 2">
    <name type="scientific">Burkholderia cepacia</name>
    <name type="common">Pseudomonas cepacia</name>
    <dbReference type="NCBI Taxonomy" id="292"/>
    <lineage>
        <taxon>Bacteria</taxon>
        <taxon>Pseudomonadati</taxon>
        <taxon>Pseudomonadota</taxon>
        <taxon>Betaproteobacteria</taxon>
        <taxon>Burkholderiales</taxon>
        <taxon>Burkholderiaceae</taxon>
        <taxon>Burkholderia</taxon>
        <taxon>Burkholderia cepacia complex</taxon>
    </lineage>
</organism>
<protein>
    <recommendedName>
        <fullName evidence="3">HEAT repeat domain-containing protein</fullName>
    </recommendedName>
</protein>
<accession>A0A103ZTM0</accession>
<evidence type="ECO:0000313" key="1">
    <source>
        <dbReference type="EMBL" id="KVK85732.1"/>
    </source>
</evidence>
<dbReference type="EMBL" id="LOYH01000029">
    <property type="protein sequence ID" value="KVK85732.1"/>
    <property type="molecule type" value="Genomic_DNA"/>
</dbReference>
<dbReference type="Gene3D" id="1.25.10.10">
    <property type="entry name" value="Leucine-rich Repeat Variant"/>
    <property type="match status" value="2"/>
</dbReference>
<dbReference type="SUPFAM" id="SSF48371">
    <property type="entry name" value="ARM repeat"/>
    <property type="match status" value="1"/>
</dbReference>
<dbReference type="RefSeq" id="WP_059525316.1">
    <property type="nucleotide sequence ID" value="NZ_LOXZ01000032.1"/>
</dbReference>
<reference evidence="1 2" key="1">
    <citation type="submission" date="2015-11" db="EMBL/GenBank/DDBJ databases">
        <title>Expanding the genomic diversity of Burkholderia species for the development of highly accurate diagnostics.</title>
        <authorList>
            <person name="Sahl J."/>
            <person name="Keim P."/>
            <person name="Wagner D."/>
        </authorList>
    </citation>
    <scope>NUCLEOTIDE SEQUENCE [LARGE SCALE GENOMIC DNA]</scope>
    <source>
        <strain evidence="1 2">MSMB1302</strain>
    </source>
</reference>
<comment type="caution">
    <text evidence="1">The sequence shown here is derived from an EMBL/GenBank/DDBJ whole genome shotgun (WGS) entry which is preliminary data.</text>
</comment>
<dbReference type="InterPro" id="IPR016024">
    <property type="entry name" value="ARM-type_fold"/>
</dbReference>
<evidence type="ECO:0008006" key="3">
    <source>
        <dbReference type="Google" id="ProtNLM"/>
    </source>
</evidence>
<proteinExistence type="predicted"/>
<gene>
    <name evidence="1" type="ORF">WS90_00600</name>
</gene>
<dbReference type="AlphaFoldDB" id="A0A103ZTM0"/>
<sequence>MNLIARIFGARPPSTAPSHTVYLQQGQAMPLADALQKIAASRDVALLTQAIGHYSGYVREAAIARAVELGDSALLEPIAARINDWVPEVRRAATNALVTLLATVPPRYFAALLPSLRQLTSATREDHGPWLHAFEQRLVQTGGVDTIVDAMHAPDFRLRRIACLVAFDHRILPAAELVTHGLTSGDIVLARRAVATLDDVPASDRMRCIDLAADSPFGPVRRAALAYMIDQGIDDGTEAFLWRSTLDSQSSVRAAAARLLTELGRNVADRCVALLDTGTLSGARVRAALSLLAELRAPAAIATMERFSTDARSPVRAHALVLLARLSPSIRDEVATRALLDPARRIRKTAVRLCEQGAFVSLAQIEQVLERYGDRHAARAICSRDQWDSLVCIVLIAARNAQPDDPDDALTRDLQTWLRNPVAMWTRPGAAQRAMLDTPQATRLLATVARDHREELRTRLLEHGIEI</sequence>